<sequence length="451" mass="48792">QYPNRWIIAATTTGWGPDTDAFVLPGATIGQTEIRFQSEHAAHDAYVQRGTLESWRNNVSKRCEGNPVLVLAISVAFAGPLILKARQQHTGGAGIHLMGDSSKGKTTALQIAASIWGAPDFVCSWRATGNGLEATASARNDTLLPLDEISESNPKEIGSIVYALANGHGKQRAARTGGARLSARWRIMALSSGERSLSAHMNESGQKVKAGQEARLLDLPGTNRVHGAFDKLHGLESGSQFSNALKEATSKDYGLAGPEFVARLIQDESDLPGLYAETCNLPGFTGSDGVESRAGSTFALIAMAGEKATEYQITGWAEGEALTAAMDAFNEWRSFRGQGSTEHRQILSGIRDFIARHGDSRFSERNPTNEIAPPVRDRAGYWEDTQDGRVYYFNAPGLKEAGNGHDMPRILEAVESAGWIVERDGNKRSKRKKISGQVVALYALRLEDPEP</sequence>
<feature type="non-terminal residue" evidence="2">
    <location>
        <position position="1"/>
    </location>
</feature>
<dbReference type="Pfam" id="PF06048">
    <property type="entry name" value="DUF927"/>
    <property type="match status" value="1"/>
</dbReference>
<accession>A0A352IVH0</accession>
<dbReference type="InterPro" id="IPR009270">
    <property type="entry name" value="DUF927"/>
</dbReference>
<protein>
    <recommendedName>
        <fullName evidence="1">DUF927 domain-containing protein</fullName>
    </recommendedName>
</protein>
<evidence type="ECO:0000259" key="1">
    <source>
        <dbReference type="Pfam" id="PF06048"/>
    </source>
</evidence>
<name>A0A352IVH0_9GAMM</name>
<organism evidence="2 3">
    <name type="scientific">Marinobacter adhaerens</name>
    <dbReference type="NCBI Taxonomy" id="1033846"/>
    <lineage>
        <taxon>Bacteria</taxon>
        <taxon>Pseudomonadati</taxon>
        <taxon>Pseudomonadota</taxon>
        <taxon>Gammaproteobacteria</taxon>
        <taxon>Pseudomonadales</taxon>
        <taxon>Marinobacteraceae</taxon>
        <taxon>Marinobacter</taxon>
    </lineage>
</organism>
<proteinExistence type="predicted"/>
<evidence type="ECO:0000313" key="2">
    <source>
        <dbReference type="EMBL" id="HBC35453.1"/>
    </source>
</evidence>
<gene>
    <name evidence="2" type="ORF">DC045_14305</name>
</gene>
<dbReference type="EMBL" id="DNNA01000229">
    <property type="protein sequence ID" value="HBC35453.1"/>
    <property type="molecule type" value="Genomic_DNA"/>
</dbReference>
<dbReference type="AlphaFoldDB" id="A0A352IVH0"/>
<reference evidence="2 3" key="1">
    <citation type="journal article" date="2018" name="Nat. Biotechnol.">
        <title>A standardized bacterial taxonomy based on genome phylogeny substantially revises the tree of life.</title>
        <authorList>
            <person name="Parks D.H."/>
            <person name="Chuvochina M."/>
            <person name="Waite D.W."/>
            <person name="Rinke C."/>
            <person name="Skarshewski A."/>
            <person name="Chaumeil P.A."/>
            <person name="Hugenholtz P."/>
        </authorList>
    </citation>
    <scope>NUCLEOTIDE SEQUENCE [LARGE SCALE GENOMIC DNA]</scope>
    <source>
        <strain evidence="2">UBA9380</strain>
    </source>
</reference>
<dbReference type="Proteomes" id="UP000263489">
    <property type="component" value="Unassembled WGS sequence"/>
</dbReference>
<comment type="caution">
    <text evidence="2">The sequence shown here is derived from an EMBL/GenBank/DDBJ whole genome shotgun (WGS) entry which is preliminary data.</text>
</comment>
<evidence type="ECO:0000313" key="3">
    <source>
        <dbReference type="Proteomes" id="UP000263489"/>
    </source>
</evidence>
<feature type="domain" description="DUF927" evidence="1">
    <location>
        <begin position="8"/>
        <end position="182"/>
    </location>
</feature>